<evidence type="ECO:0000313" key="3">
    <source>
        <dbReference type="Proteomes" id="UP001219355"/>
    </source>
</evidence>
<keyword evidence="3" id="KW-1185">Reference proteome</keyword>
<dbReference type="EMBL" id="CP120627">
    <property type="protein sequence ID" value="WEW56216.1"/>
    <property type="molecule type" value="Genomic_DNA"/>
</dbReference>
<feature type="compositionally biased region" description="Basic and acidic residues" evidence="1">
    <location>
        <begin position="207"/>
        <end position="218"/>
    </location>
</feature>
<feature type="region of interest" description="Disordered" evidence="1">
    <location>
        <begin position="28"/>
        <end position="99"/>
    </location>
</feature>
<reference evidence="2" key="1">
    <citation type="submission" date="2023-03" db="EMBL/GenBank/DDBJ databases">
        <title>Emydomyces testavorans Genome Sequence.</title>
        <authorList>
            <person name="Hoyer L."/>
        </authorList>
    </citation>
    <scope>NUCLEOTIDE SEQUENCE</scope>
    <source>
        <strain evidence="2">16-2883</strain>
    </source>
</reference>
<dbReference type="AlphaFoldDB" id="A0AAF0IH30"/>
<feature type="compositionally biased region" description="Polar residues" evidence="1">
    <location>
        <begin position="64"/>
        <end position="74"/>
    </location>
</feature>
<proteinExistence type="predicted"/>
<protein>
    <submittedName>
        <fullName evidence="2">Uncharacterized protein</fullName>
    </submittedName>
</protein>
<feature type="region of interest" description="Disordered" evidence="1">
    <location>
        <begin position="207"/>
        <end position="226"/>
    </location>
</feature>
<gene>
    <name evidence="2" type="ORF">PRK78_001655</name>
</gene>
<sequence length="226" mass="25612">MAHPYRQSVPDNQICWRDGKLYMHGRELNRSEAPSGSTVTMYPSSHARGNHKSGSVPEEHEPSQTKQRATTGLPNTLFGGASQASAPAYGADQNDPFRDALSNRRRAPIDSRFARDSAHYHRLDAKASSYGGQYNAFKRTAETQGKHGQPRVTREWYDQLGDIARHSAQLYQDAADARQKMAHDYIAYEGKKSAEGHQKRIKILQEEAKRMSKKEELHHRGRERRA</sequence>
<organism evidence="2 3">
    <name type="scientific">Emydomyces testavorans</name>
    <dbReference type="NCBI Taxonomy" id="2070801"/>
    <lineage>
        <taxon>Eukaryota</taxon>
        <taxon>Fungi</taxon>
        <taxon>Dikarya</taxon>
        <taxon>Ascomycota</taxon>
        <taxon>Pezizomycotina</taxon>
        <taxon>Eurotiomycetes</taxon>
        <taxon>Eurotiomycetidae</taxon>
        <taxon>Onygenales</taxon>
        <taxon>Nannizziopsiaceae</taxon>
        <taxon>Emydomyces</taxon>
    </lineage>
</organism>
<evidence type="ECO:0000313" key="2">
    <source>
        <dbReference type="EMBL" id="WEW56216.1"/>
    </source>
</evidence>
<accession>A0AAF0IH30</accession>
<evidence type="ECO:0000256" key="1">
    <source>
        <dbReference type="SAM" id="MobiDB-lite"/>
    </source>
</evidence>
<name>A0AAF0IH30_9EURO</name>
<dbReference type="Proteomes" id="UP001219355">
    <property type="component" value="Chromosome 1"/>
</dbReference>
<feature type="compositionally biased region" description="Polar residues" evidence="1">
    <location>
        <begin position="32"/>
        <end position="43"/>
    </location>
</feature>